<dbReference type="EMBL" id="CP049869">
    <property type="protein sequence ID" value="QIK79815.1"/>
    <property type="molecule type" value="Genomic_DNA"/>
</dbReference>
<gene>
    <name evidence="10" type="ORF">G7077_13745</name>
</gene>
<keyword evidence="5 7" id="KW-0573">Peptidoglycan synthesis</keyword>
<feature type="domain" description="L,D-TPase catalytic" evidence="9">
    <location>
        <begin position="247"/>
        <end position="440"/>
    </location>
</feature>
<dbReference type="GO" id="GO:0004180">
    <property type="term" value="F:carboxypeptidase activity"/>
    <property type="evidence" value="ECO:0007669"/>
    <property type="project" value="UniProtKB-ARBA"/>
</dbReference>
<dbReference type="Gene3D" id="1.10.101.10">
    <property type="entry name" value="PGBD-like superfamily/PGBD"/>
    <property type="match status" value="1"/>
</dbReference>
<keyword evidence="4 7" id="KW-0133">Cell shape</keyword>
<dbReference type="PROSITE" id="PS52029">
    <property type="entry name" value="LD_TPASE"/>
    <property type="match status" value="1"/>
</dbReference>
<keyword evidence="6 7" id="KW-0961">Cell wall biogenesis/degradation</keyword>
<evidence type="ECO:0000259" key="9">
    <source>
        <dbReference type="PROSITE" id="PS52029"/>
    </source>
</evidence>
<evidence type="ECO:0000313" key="10">
    <source>
        <dbReference type="EMBL" id="QIK79815.1"/>
    </source>
</evidence>
<evidence type="ECO:0000256" key="2">
    <source>
        <dbReference type="ARBA" id="ARBA00005992"/>
    </source>
</evidence>
<evidence type="ECO:0000256" key="4">
    <source>
        <dbReference type="ARBA" id="ARBA00022960"/>
    </source>
</evidence>
<protein>
    <submittedName>
        <fullName evidence="10">L,D-transpeptidase family protein</fullName>
    </submittedName>
</protein>
<feature type="active site" description="Nucleophile" evidence="7">
    <location>
        <position position="402"/>
    </location>
</feature>
<comment type="similarity">
    <text evidence="2">Belongs to the YkuD family.</text>
</comment>
<dbReference type="InterPro" id="IPR036366">
    <property type="entry name" value="PGBDSf"/>
</dbReference>
<dbReference type="InterPro" id="IPR036365">
    <property type="entry name" value="PGBD-like_sf"/>
</dbReference>
<dbReference type="RefSeq" id="WP_166412200.1">
    <property type="nucleotide sequence ID" value="NZ_CP049869.1"/>
</dbReference>
<accession>A0A6G7YSU3</accession>
<dbReference type="PANTHER" id="PTHR41533:SF2">
    <property type="entry name" value="BLR7131 PROTEIN"/>
    <property type="match status" value="1"/>
</dbReference>
<dbReference type="KEGG" id="spii:G7077_13745"/>
<evidence type="ECO:0000256" key="7">
    <source>
        <dbReference type="PROSITE-ProRule" id="PRU01373"/>
    </source>
</evidence>
<dbReference type="GO" id="GO:0008360">
    <property type="term" value="P:regulation of cell shape"/>
    <property type="evidence" value="ECO:0007669"/>
    <property type="project" value="UniProtKB-UniRule"/>
</dbReference>
<dbReference type="InterPro" id="IPR052905">
    <property type="entry name" value="LD-transpeptidase_YkuD-like"/>
</dbReference>
<evidence type="ECO:0000256" key="5">
    <source>
        <dbReference type="ARBA" id="ARBA00022984"/>
    </source>
</evidence>
<dbReference type="InterPro" id="IPR002477">
    <property type="entry name" value="Peptidoglycan-bd-like"/>
</dbReference>
<proteinExistence type="inferred from homology"/>
<dbReference type="GO" id="GO:0009252">
    <property type="term" value="P:peptidoglycan biosynthetic process"/>
    <property type="evidence" value="ECO:0007669"/>
    <property type="project" value="UniProtKB-UniPathway"/>
</dbReference>
<evidence type="ECO:0000256" key="3">
    <source>
        <dbReference type="ARBA" id="ARBA00022679"/>
    </source>
</evidence>
<sequence length="489" mass="53754">MKIAHLLAAPVLLSLSAGLLAQGYPPPPGGYYPAPVQQQPAWGAPGYPAQQQPWGAPSYPVQQQPAVPAVPAVAKRKPIEPIDLPPAIEQGVDMIFIDPEIEPSTKQQQALLHDISFDDWSGAPVDLFLPLNPLYTELRRGLVRYRQRWGDLPDVQIDAGTALKTGMNGERVAQLRTRLGLAPGSEYDAAVSAAVKEFQAAHGQKADGIAGAGTIKALNLGADHYEKLIIINMERAKRLPLEGERHKYVLVDAGSARLTMFENGRPVDSMKIIVGAQETATPMMAALIRYASVNPYWNVPPELVTKLIAPRVVDQGVSYLTDREYQVLSDWSDNPQVLDPNTIDWVAVRDGRKEIRLRRLPSPANSMGMIKFMLPNDFGIYLHDTPDKSHFGKGDQWISNGCVRLEDARRLATWLFGDMPQGRNPKIEEDVQLRDPVPVYMTYLTVRPTASGVEFLPDHYGRDDAVLARLSTTGTLAKTELKTKGAGAL</sequence>
<dbReference type="SUPFAM" id="SSF141523">
    <property type="entry name" value="L,D-transpeptidase catalytic domain-like"/>
    <property type="match status" value="1"/>
</dbReference>
<evidence type="ECO:0000313" key="11">
    <source>
        <dbReference type="Proteomes" id="UP000503222"/>
    </source>
</evidence>
<reference evidence="10 11" key="1">
    <citation type="submission" date="2020-03" db="EMBL/GenBank/DDBJ databases">
        <title>Sphingomonas sp. nov., isolated from fish.</title>
        <authorList>
            <person name="Hyun D.-W."/>
            <person name="Bae J.-W."/>
        </authorList>
    </citation>
    <scope>NUCLEOTIDE SEQUENCE [LARGE SCALE GENOMIC DNA]</scope>
    <source>
        <strain evidence="10 11">HDW15B</strain>
    </source>
</reference>
<feature type="chain" id="PRO_5026216973" evidence="8">
    <location>
        <begin position="22"/>
        <end position="489"/>
    </location>
</feature>
<dbReference type="SUPFAM" id="SSF47090">
    <property type="entry name" value="PGBD-like"/>
    <property type="match status" value="1"/>
</dbReference>
<comment type="pathway">
    <text evidence="1 7">Cell wall biogenesis; peptidoglycan biosynthesis.</text>
</comment>
<dbReference type="AlphaFoldDB" id="A0A6G7YSU3"/>
<keyword evidence="8" id="KW-0732">Signal</keyword>
<dbReference type="InterPro" id="IPR038063">
    <property type="entry name" value="Transpep_catalytic_dom"/>
</dbReference>
<evidence type="ECO:0000256" key="8">
    <source>
        <dbReference type="SAM" id="SignalP"/>
    </source>
</evidence>
<keyword evidence="3" id="KW-0808">Transferase</keyword>
<keyword evidence="11" id="KW-1185">Reference proteome</keyword>
<dbReference type="Pfam" id="PF01471">
    <property type="entry name" value="PG_binding_1"/>
    <property type="match status" value="1"/>
</dbReference>
<evidence type="ECO:0000256" key="1">
    <source>
        <dbReference type="ARBA" id="ARBA00004752"/>
    </source>
</evidence>
<dbReference type="GO" id="GO:0071555">
    <property type="term" value="P:cell wall organization"/>
    <property type="evidence" value="ECO:0007669"/>
    <property type="project" value="UniProtKB-UniRule"/>
</dbReference>
<dbReference type="Gene3D" id="2.40.440.10">
    <property type="entry name" value="L,D-transpeptidase catalytic domain-like"/>
    <property type="match status" value="1"/>
</dbReference>
<organism evidence="10 11">
    <name type="scientific">Sphingomonas piscis</name>
    <dbReference type="NCBI Taxonomy" id="2714943"/>
    <lineage>
        <taxon>Bacteria</taxon>
        <taxon>Pseudomonadati</taxon>
        <taxon>Pseudomonadota</taxon>
        <taxon>Alphaproteobacteria</taxon>
        <taxon>Sphingomonadales</taxon>
        <taxon>Sphingomonadaceae</taxon>
        <taxon>Sphingomonas</taxon>
    </lineage>
</organism>
<dbReference type="CDD" id="cd16913">
    <property type="entry name" value="YkuD_like"/>
    <property type="match status" value="1"/>
</dbReference>
<evidence type="ECO:0000256" key="6">
    <source>
        <dbReference type="ARBA" id="ARBA00023316"/>
    </source>
</evidence>
<dbReference type="InterPro" id="IPR005490">
    <property type="entry name" value="LD_TPept_cat_dom"/>
</dbReference>
<dbReference type="GO" id="GO:0016740">
    <property type="term" value="F:transferase activity"/>
    <property type="evidence" value="ECO:0007669"/>
    <property type="project" value="UniProtKB-KW"/>
</dbReference>
<name>A0A6G7YSU3_9SPHN</name>
<dbReference type="Pfam" id="PF03734">
    <property type="entry name" value="YkuD"/>
    <property type="match status" value="1"/>
</dbReference>
<feature type="signal peptide" evidence="8">
    <location>
        <begin position="1"/>
        <end position="21"/>
    </location>
</feature>
<dbReference type="UniPathway" id="UPA00219"/>
<dbReference type="Proteomes" id="UP000503222">
    <property type="component" value="Chromosome"/>
</dbReference>
<dbReference type="PANTHER" id="PTHR41533">
    <property type="entry name" value="L,D-TRANSPEPTIDASE HI_1667-RELATED"/>
    <property type="match status" value="1"/>
</dbReference>
<feature type="active site" description="Proton donor/acceptor" evidence="7">
    <location>
        <position position="383"/>
    </location>
</feature>